<dbReference type="OrthoDB" id="3114880at2759"/>
<evidence type="ECO:0000313" key="3">
    <source>
        <dbReference type="Proteomes" id="UP000807469"/>
    </source>
</evidence>
<feature type="compositionally biased region" description="Polar residues" evidence="1">
    <location>
        <begin position="70"/>
        <end position="85"/>
    </location>
</feature>
<evidence type="ECO:0000313" key="2">
    <source>
        <dbReference type="EMBL" id="KAF9483289.1"/>
    </source>
</evidence>
<proteinExistence type="predicted"/>
<dbReference type="AlphaFoldDB" id="A0A9P5Z8Z6"/>
<evidence type="ECO:0000256" key="1">
    <source>
        <dbReference type="SAM" id="MobiDB-lite"/>
    </source>
</evidence>
<feature type="region of interest" description="Disordered" evidence="1">
    <location>
        <begin position="70"/>
        <end position="149"/>
    </location>
</feature>
<sequence length="149" mass="15784">MSHTMGYSQLSTVGEQALEFVESIEKGVEPLAKALVAEPSDEGAALITKTLAIAQTSAIRALGISILDTAESSRPDGTSLTTENELNADDEIMTPMSAAPIDRPTSGGFSYYEETSSTSEIRIQTINPVPETIKDHGQSPSEPIDVDSL</sequence>
<dbReference type="EMBL" id="MU155155">
    <property type="protein sequence ID" value="KAF9483289.1"/>
    <property type="molecule type" value="Genomic_DNA"/>
</dbReference>
<dbReference type="Proteomes" id="UP000807469">
    <property type="component" value="Unassembled WGS sequence"/>
</dbReference>
<reference evidence="2" key="1">
    <citation type="submission" date="2020-11" db="EMBL/GenBank/DDBJ databases">
        <authorList>
            <consortium name="DOE Joint Genome Institute"/>
            <person name="Ahrendt S."/>
            <person name="Riley R."/>
            <person name="Andreopoulos W."/>
            <person name="Labutti K."/>
            <person name="Pangilinan J."/>
            <person name="Ruiz-Duenas F.J."/>
            <person name="Barrasa J.M."/>
            <person name="Sanchez-Garcia M."/>
            <person name="Camarero S."/>
            <person name="Miyauchi S."/>
            <person name="Serrano A."/>
            <person name="Linde D."/>
            <person name="Babiker R."/>
            <person name="Drula E."/>
            <person name="Ayuso-Fernandez I."/>
            <person name="Pacheco R."/>
            <person name="Padilla G."/>
            <person name="Ferreira P."/>
            <person name="Barriuso J."/>
            <person name="Kellner H."/>
            <person name="Castanera R."/>
            <person name="Alfaro M."/>
            <person name="Ramirez L."/>
            <person name="Pisabarro A.G."/>
            <person name="Kuo A."/>
            <person name="Tritt A."/>
            <person name="Lipzen A."/>
            <person name="He G."/>
            <person name="Yan M."/>
            <person name="Ng V."/>
            <person name="Cullen D."/>
            <person name="Martin F."/>
            <person name="Rosso M.-N."/>
            <person name="Henrissat B."/>
            <person name="Hibbett D."/>
            <person name="Martinez A.T."/>
            <person name="Grigoriev I.V."/>
        </authorList>
    </citation>
    <scope>NUCLEOTIDE SEQUENCE</scope>
    <source>
        <strain evidence="2">CIRM-BRFM 674</strain>
    </source>
</reference>
<feature type="compositionally biased region" description="Low complexity" evidence="1">
    <location>
        <begin position="110"/>
        <end position="120"/>
    </location>
</feature>
<organism evidence="2 3">
    <name type="scientific">Pholiota conissans</name>
    <dbReference type="NCBI Taxonomy" id="109636"/>
    <lineage>
        <taxon>Eukaryota</taxon>
        <taxon>Fungi</taxon>
        <taxon>Dikarya</taxon>
        <taxon>Basidiomycota</taxon>
        <taxon>Agaricomycotina</taxon>
        <taxon>Agaricomycetes</taxon>
        <taxon>Agaricomycetidae</taxon>
        <taxon>Agaricales</taxon>
        <taxon>Agaricineae</taxon>
        <taxon>Strophariaceae</taxon>
        <taxon>Pholiota</taxon>
    </lineage>
</organism>
<protein>
    <submittedName>
        <fullName evidence="2">Uncharacterized protein</fullName>
    </submittedName>
</protein>
<accession>A0A9P5Z8Z6</accession>
<name>A0A9P5Z8Z6_9AGAR</name>
<gene>
    <name evidence="2" type="ORF">BDN70DRAFT_873984</name>
</gene>
<keyword evidence="3" id="KW-1185">Reference proteome</keyword>
<comment type="caution">
    <text evidence="2">The sequence shown here is derived from an EMBL/GenBank/DDBJ whole genome shotgun (WGS) entry which is preliminary data.</text>
</comment>